<reference evidence="2 3" key="1">
    <citation type="submission" date="2018-11" db="EMBL/GenBank/DDBJ databases">
        <authorList>
            <person name="Huo Y."/>
        </authorList>
    </citation>
    <scope>NUCLEOTIDE SEQUENCE [LARGE SCALE GENOMIC DNA]</scope>
    <source>
        <strain evidence="2 3">DSM 30132</strain>
    </source>
</reference>
<evidence type="ECO:0000313" key="3">
    <source>
        <dbReference type="Proteomes" id="UP000277279"/>
    </source>
</evidence>
<dbReference type="Proteomes" id="UP000277279">
    <property type="component" value="Unassembled WGS sequence"/>
</dbReference>
<name>A0A3R9AZU9_9HYPH</name>
<dbReference type="AlphaFoldDB" id="A0A3R9AZU9"/>
<gene>
    <name evidence="2" type="ORF">EFD55_26200</name>
</gene>
<proteinExistence type="predicted"/>
<sequence>MQLSFYSSKIHELLNFQHQLLSAFSQSYPQANDFTHLLNFPRSGMLVVDGQRWKFAKHGVGLRFEREEPVPHLVVEMHDQFGDCAKVDWWRLTLFLESMGIATQRADAERAVLEHNRRTQ</sequence>
<dbReference type="OrthoDB" id="6199278at2"/>
<dbReference type="Pfam" id="PF21837">
    <property type="entry name" value="DUF6896"/>
    <property type="match status" value="1"/>
</dbReference>
<evidence type="ECO:0000259" key="1">
    <source>
        <dbReference type="Pfam" id="PF21837"/>
    </source>
</evidence>
<feature type="domain" description="DUF6896" evidence="1">
    <location>
        <begin position="10"/>
        <end position="102"/>
    </location>
</feature>
<dbReference type="EMBL" id="RJJT01000022">
    <property type="protein sequence ID" value="RSB65950.1"/>
    <property type="molecule type" value="Genomic_DNA"/>
</dbReference>
<evidence type="ECO:0000313" key="2">
    <source>
        <dbReference type="EMBL" id="RSB65950.1"/>
    </source>
</evidence>
<accession>A0A3R9AZU9</accession>
<comment type="caution">
    <text evidence="2">The sequence shown here is derived from an EMBL/GenBank/DDBJ whole genome shotgun (WGS) entry which is preliminary data.</text>
</comment>
<protein>
    <recommendedName>
        <fullName evidence="1">DUF6896 domain-containing protein</fullName>
    </recommendedName>
</protein>
<dbReference type="InterPro" id="IPR054191">
    <property type="entry name" value="DUF6896"/>
</dbReference>
<organism evidence="2 3">
    <name type="scientific">Rhizobium pisi</name>
    <dbReference type="NCBI Taxonomy" id="574561"/>
    <lineage>
        <taxon>Bacteria</taxon>
        <taxon>Pseudomonadati</taxon>
        <taxon>Pseudomonadota</taxon>
        <taxon>Alphaproteobacteria</taxon>
        <taxon>Hyphomicrobiales</taxon>
        <taxon>Rhizobiaceae</taxon>
        <taxon>Rhizobium/Agrobacterium group</taxon>
        <taxon>Rhizobium</taxon>
    </lineage>
</organism>